<evidence type="ECO:0000256" key="1">
    <source>
        <dbReference type="ARBA" id="ARBA00000312"/>
    </source>
</evidence>
<evidence type="ECO:0000256" key="11">
    <source>
        <dbReference type="ARBA" id="ARBA00022679"/>
    </source>
</evidence>
<comment type="similarity">
    <text evidence="7">Belongs to the CobU/CobP family.</text>
</comment>
<dbReference type="PIRSF" id="PIRSF006135">
    <property type="entry name" value="CobU"/>
    <property type="match status" value="1"/>
</dbReference>
<dbReference type="EC" id="2.7.7.62" evidence="9"/>
<protein>
    <recommendedName>
        <fullName evidence="16">Adenosylcobinamide kinase</fullName>
        <ecNumber evidence="8">2.7.1.156</ecNumber>
        <ecNumber evidence="9">2.7.7.62</ecNumber>
    </recommendedName>
    <alternativeName>
        <fullName evidence="17">Adenosylcobinamide-phosphate guanylyltransferase</fullName>
    </alternativeName>
</protein>
<evidence type="ECO:0000256" key="4">
    <source>
        <dbReference type="ARBA" id="ARBA00003889"/>
    </source>
</evidence>
<dbReference type="GO" id="GO:0005524">
    <property type="term" value="F:ATP binding"/>
    <property type="evidence" value="ECO:0007669"/>
    <property type="project" value="UniProtKB-KW"/>
</dbReference>
<keyword evidence="14" id="KW-0067">ATP-binding</keyword>
<comment type="pathway">
    <text evidence="6">Cofactor biosynthesis; adenosylcobalamin biosynthesis; adenosylcobalamin from cob(II)yrinate a,c-diamide: step 5/7.</text>
</comment>
<dbReference type="EC" id="2.7.1.156" evidence="8"/>
<feature type="binding site" evidence="19">
    <location>
        <position position="92"/>
    </location>
    <ligand>
        <name>GTP</name>
        <dbReference type="ChEBI" id="CHEBI:37565"/>
    </ligand>
</feature>
<dbReference type="UniPathway" id="UPA00148">
    <property type="reaction ID" value="UER00236"/>
</dbReference>
<evidence type="ECO:0000256" key="15">
    <source>
        <dbReference type="ARBA" id="ARBA00023134"/>
    </source>
</evidence>
<dbReference type="EMBL" id="OBQI01000005">
    <property type="protein sequence ID" value="SOC50933.1"/>
    <property type="molecule type" value="Genomic_DNA"/>
</dbReference>
<dbReference type="NCBIfam" id="NF004469">
    <property type="entry name" value="PRK05800.1"/>
    <property type="match status" value="1"/>
</dbReference>
<accession>A0A285VA94</accession>
<dbReference type="GO" id="GO:0043752">
    <property type="term" value="F:adenosylcobinamide kinase activity"/>
    <property type="evidence" value="ECO:0007669"/>
    <property type="project" value="UniProtKB-EC"/>
</dbReference>
<evidence type="ECO:0000256" key="12">
    <source>
        <dbReference type="ARBA" id="ARBA00022741"/>
    </source>
</evidence>
<evidence type="ECO:0000256" key="9">
    <source>
        <dbReference type="ARBA" id="ARBA00012523"/>
    </source>
</evidence>
<evidence type="ECO:0000256" key="3">
    <source>
        <dbReference type="ARBA" id="ARBA00001522"/>
    </source>
</evidence>
<dbReference type="SUPFAM" id="SSF52540">
    <property type="entry name" value="P-loop containing nucleoside triphosphate hydrolases"/>
    <property type="match status" value="1"/>
</dbReference>
<dbReference type="Proteomes" id="UP000219435">
    <property type="component" value="Unassembled WGS sequence"/>
</dbReference>
<evidence type="ECO:0000256" key="13">
    <source>
        <dbReference type="ARBA" id="ARBA00022777"/>
    </source>
</evidence>
<dbReference type="GO" id="GO:0008820">
    <property type="term" value="F:cobinamide phosphate guanylyltransferase activity"/>
    <property type="evidence" value="ECO:0007669"/>
    <property type="project" value="UniProtKB-EC"/>
</dbReference>
<feature type="binding site" evidence="19">
    <location>
        <begin position="63"/>
        <end position="66"/>
    </location>
    <ligand>
        <name>GTP</name>
        <dbReference type="ChEBI" id="CHEBI:37565"/>
    </ligand>
</feature>
<reference evidence="21" key="1">
    <citation type="submission" date="2017-08" db="EMBL/GenBank/DDBJ databases">
        <authorList>
            <person name="Varghese N."/>
            <person name="Submissions S."/>
        </authorList>
    </citation>
    <scope>NUCLEOTIDE SEQUENCE [LARGE SCALE GENOMIC DNA]</scope>
    <source>
        <strain evidence="21">DSM 4725</strain>
    </source>
</reference>
<name>A0A285VA94_9ACTN</name>
<feature type="binding site" evidence="19">
    <location>
        <begin position="19"/>
        <end position="26"/>
    </location>
    <ligand>
        <name>GTP</name>
        <dbReference type="ChEBI" id="CHEBI:37565"/>
    </ligand>
</feature>
<evidence type="ECO:0000256" key="18">
    <source>
        <dbReference type="PIRSR" id="PIRSR006135-1"/>
    </source>
</evidence>
<keyword evidence="15 19" id="KW-0342">GTP-binding</keyword>
<keyword evidence="20" id="KW-0548">Nucleotidyltransferase</keyword>
<proteinExistence type="inferred from homology"/>
<evidence type="ECO:0000256" key="2">
    <source>
        <dbReference type="ARBA" id="ARBA00000711"/>
    </source>
</evidence>
<evidence type="ECO:0000256" key="16">
    <source>
        <dbReference type="ARBA" id="ARBA00029570"/>
    </source>
</evidence>
<keyword evidence="12 19" id="KW-0547">Nucleotide-binding</keyword>
<dbReference type="InterPro" id="IPR003203">
    <property type="entry name" value="CobU/CobP"/>
</dbReference>
<dbReference type="InterPro" id="IPR027417">
    <property type="entry name" value="P-loop_NTPase"/>
</dbReference>
<evidence type="ECO:0000256" key="14">
    <source>
        <dbReference type="ARBA" id="ARBA00022840"/>
    </source>
</evidence>
<comment type="catalytic activity">
    <reaction evidence="3">
        <text>adenosylcob(III)inamide + GTP = adenosylcob(III)inamide phosphate + GDP + H(+)</text>
        <dbReference type="Rhea" id="RHEA:15765"/>
        <dbReference type="ChEBI" id="CHEBI:2480"/>
        <dbReference type="ChEBI" id="CHEBI:15378"/>
        <dbReference type="ChEBI" id="CHEBI:37565"/>
        <dbReference type="ChEBI" id="CHEBI:58189"/>
        <dbReference type="ChEBI" id="CHEBI:58502"/>
        <dbReference type="EC" id="2.7.1.156"/>
    </reaction>
</comment>
<dbReference type="PANTHER" id="PTHR34848:SF1">
    <property type="entry name" value="BIFUNCTIONAL ADENOSYLCOBALAMIN BIOSYNTHESIS PROTEIN COBU"/>
    <property type="match status" value="1"/>
</dbReference>
<feature type="binding site" evidence="19">
    <location>
        <position position="74"/>
    </location>
    <ligand>
        <name>GTP</name>
        <dbReference type="ChEBI" id="CHEBI:37565"/>
    </ligand>
</feature>
<comment type="function">
    <text evidence="4">Catalyzes ATP-dependent phosphorylation of adenosylcobinamide and addition of GMP to adenosylcobinamide phosphate.</text>
</comment>
<feature type="binding site" evidence="19">
    <location>
        <begin position="43"/>
        <end position="45"/>
    </location>
    <ligand>
        <name>GTP</name>
        <dbReference type="ChEBI" id="CHEBI:37565"/>
    </ligand>
</feature>
<evidence type="ECO:0000313" key="21">
    <source>
        <dbReference type="Proteomes" id="UP000219435"/>
    </source>
</evidence>
<dbReference type="Pfam" id="PF02283">
    <property type="entry name" value="CobU"/>
    <property type="match status" value="1"/>
</dbReference>
<evidence type="ECO:0000256" key="7">
    <source>
        <dbReference type="ARBA" id="ARBA00007490"/>
    </source>
</evidence>
<comment type="catalytic activity">
    <reaction evidence="2">
        <text>adenosylcob(III)inamide phosphate + GTP + H(+) = adenosylcob(III)inamide-GDP + diphosphate</text>
        <dbReference type="Rhea" id="RHEA:22712"/>
        <dbReference type="ChEBI" id="CHEBI:15378"/>
        <dbReference type="ChEBI" id="CHEBI:33019"/>
        <dbReference type="ChEBI" id="CHEBI:37565"/>
        <dbReference type="ChEBI" id="CHEBI:58502"/>
        <dbReference type="ChEBI" id="CHEBI:60487"/>
        <dbReference type="EC" id="2.7.7.62"/>
    </reaction>
</comment>
<keyword evidence="10" id="KW-0169">Cobalamin biosynthesis</keyword>
<dbReference type="Gene3D" id="3.40.50.300">
    <property type="entry name" value="P-loop containing nucleotide triphosphate hydrolases"/>
    <property type="match status" value="1"/>
</dbReference>
<evidence type="ECO:0000256" key="19">
    <source>
        <dbReference type="PIRSR" id="PIRSR006135-2"/>
    </source>
</evidence>
<evidence type="ECO:0000256" key="5">
    <source>
        <dbReference type="ARBA" id="ARBA00004692"/>
    </source>
</evidence>
<evidence type="ECO:0000313" key="20">
    <source>
        <dbReference type="EMBL" id="SOC50933.1"/>
    </source>
</evidence>
<evidence type="ECO:0000256" key="6">
    <source>
        <dbReference type="ARBA" id="ARBA00005159"/>
    </source>
</evidence>
<gene>
    <name evidence="20" type="ORF">SAMN05660748_3681</name>
</gene>
<evidence type="ECO:0000256" key="10">
    <source>
        <dbReference type="ARBA" id="ARBA00022573"/>
    </source>
</evidence>
<keyword evidence="21" id="KW-1185">Reference proteome</keyword>
<sequence length="187" mass="20103">MRQTSPVPLRRPRRVFVLGGARSGKSSYAEGLLTRERAVDYVACGTPAGPDDPEWADRIALHRARRPASWRTVETLDLASVLGEPGPPVLVDCLTTWLAGTMDECGVWSEQPGADGRLAAAVDDLLAAWAGTRRRVVAVSNEVGSGIVPATPSGRRFRDELGVLNARIAAGSQRVWLVTAGLPQRLR</sequence>
<organism evidence="20 21">
    <name type="scientific">Blastococcus aggregatus</name>
    <dbReference type="NCBI Taxonomy" id="38502"/>
    <lineage>
        <taxon>Bacteria</taxon>
        <taxon>Bacillati</taxon>
        <taxon>Actinomycetota</taxon>
        <taxon>Actinomycetes</taxon>
        <taxon>Geodermatophilales</taxon>
        <taxon>Geodermatophilaceae</taxon>
        <taxon>Blastococcus</taxon>
    </lineage>
</organism>
<evidence type="ECO:0000256" key="17">
    <source>
        <dbReference type="ARBA" id="ARBA00030571"/>
    </source>
</evidence>
<evidence type="ECO:0000256" key="8">
    <source>
        <dbReference type="ARBA" id="ARBA00012016"/>
    </source>
</evidence>
<dbReference type="GO" id="GO:0005525">
    <property type="term" value="F:GTP binding"/>
    <property type="evidence" value="ECO:0007669"/>
    <property type="project" value="UniProtKB-KW"/>
</dbReference>
<comment type="catalytic activity">
    <reaction evidence="1">
        <text>adenosylcob(III)inamide + ATP = adenosylcob(III)inamide phosphate + ADP + H(+)</text>
        <dbReference type="Rhea" id="RHEA:15769"/>
        <dbReference type="ChEBI" id="CHEBI:2480"/>
        <dbReference type="ChEBI" id="CHEBI:15378"/>
        <dbReference type="ChEBI" id="CHEBI:30616"/>
        <dbReference type="ChEBI" id="CHEBI:58502"/>
        <dbReference type="ChEBI" id="CHEBI:456216"/>
        <dbReference type="EC" id="2.7.1.156"/>
    </reaction>
</comment>
<dbReference type="PANTHER" id="PTHR34848">
    <property type="match status" value="1"/>
</dbReference>
<feature type="active site" description="GMP-histidine intermediate" evidence="18">
    <location>
        <position position="62"/>
    </location>
</feature>
<keyword evidence="13 20" id="KW-0418">Kinase</keyword>
<dbReference type="GO" id="GO:0009236">
    <property type="term" value="P:cobalamin biosynthetic process"/>
    <property type="evidence" value="ECO:0007669"/>
    <property type="project" value="UniProtKB-UniPathway"/>
</dbReference>
<keyword evidence="11 20" id="KW-0808">Transferase</keyword>
<dbReference type="AlphaFoldDB" id="A0A285VA94"/>
<comment type="pathway">
    <text evidence="5">Cofactor biosynthesis; adenosylcobalamin biosynthesis; adenosylcobalamin from cob(II)yrinate a,c-diamide: step 6/7.</text>
</comment>
<dbReference type="CDD" id="cd00544">
    <property type="entry name" value="CobU"/>
    <property type="match status" value="1"/>
</dbReference>